<comment type="caution">
    <text evidence="1">The sequence shown here is derived from an EMBL/GenBank/DDBJ whole genome shotgun (WGS) entry which is preliminary data.</text>
</comment>
<dbReference type="RefSeq" id="WP_177145938.1">
    <property type="nucleotide sequence ID" value="NZ_JACAPU010000089.1"/>
</dbReference>
<dbReference type="EMBL" id="JACAPU010000089">
    <property type="protein sequence ID" value="NWB51308.1"/>
    <property type="molecule type" value="Genomic_DNA"/>
</dbReference>
<evidence type="ECO:0000313" key="1">
    <source>
        <dbReference type="EMBL" id="NWB51308.1"/>
    </source>
</evidence>
<organism evidence="1 2">
    <name type="scientific">Pseudomonas gingeri</name>
    <dbReference type="NCBI Taxonomy" id="117681"/>
    <lineage>
        <taxon>Bacteria</taxon>
        <taxon>Pseudomonadati</taxon>
        <taxon>Pseudomonadota</taxon>
        <taxon>Gammaproteobacteria</taxon>
        <taxon>Pseudomonadales</taxon>
        <taxon>Pseudomonadaceae</taxon>
        <taxon>Pseudomonas</taxon>
    </lineage>
</organism>
<evidence type="ECO:0000313" key="2">
    <source>
        <dbReference type="Proteomes" id="UP000582981"/>
    </source>
</evidence>
<sequence length="152" mass="17414">MIISKPELVLNPYEWLPGYGESKVSFHSEGPNVLLDIEYEKEVLDDYGNEIVLSLKREIVFKCARAFIKVPFPESAIFEFEGESSGFRLGELTEFTQSEWVSNSLSAWCLKSSHTPPKVRHFSIQFMSENIAFHILAEEVLLSDERSSEHPQ</sequence>
<accession>A0A7Y7WMB4</accession>
<protein>
    <submittedName>
        <fullName evidence="1">Uncharacterized protein</fullName>
    </submittedName>
</protein>
<name>A0A7Y7WMB4_9PSED</name>
<dbReference type="AlphaFoldDB" id="A0A7Y7WMB4"/>
<proteinExistence type="predicted"/>
<gene>
    <name evidence="1" type="ORF">HX829_33090</name>
</gene>
<dbReference type="Proteomes" id="UP000582981">
    <property type="component" value="Unassembled WGS sequence"/>
</dbReference>
<reference evidence="1 2" key="1">
    <citation type="submission" date="2020-04" db="EMBL/GenBank/DDBJ databases">
        <title>Molecular characterization of pseudomonads from Agaricus bisporus reveal novel blotch 2 pathogens in Western Europe.</title>
        <authorList>
            <person name="Taparia T."/>
            <person name="Krijger M."/>
            <person name="Haynes E."/>
            <person name="Elpinstone J.G."/>
            <person name="Noble R."/>
            <person name="Van Der Wolf J."/>
        </authorList>
    </citation>
    <scope>NUCLEOTIDE SEQUENCE [LARGE SCALE GENOMIC DNA]</scope>
    <source>
        <strain evidence="1 2">F1001</strain>
    </source>
</reference>